<dbReference type="EMBL" id="CP003422">
    <property type="protein sequence ID" value="AFH60074.2"/>
    <property type="molecule type" value="Genomic_DNA"/>
</dbReference>
<feature type="transmembrane region" description="Helical" evidence="1">
    <location>
        <begin position="77"/>
        <end position="97"/>
    </location>
</feature>
<dbReference type="RefSeq" id="WP_016362317.1">
    <property type="nucleotide sequence ID" value="NC_017672.3"/>
</dbReference>
<reference evidence="2 3" key="1">
    <citation type="submission" date="2013-06" db="EMBL/GenBank/DDBJ databases">
        <title>Complete genome sequence of Paenibacillus mucilaginosus K02.</title>
        <authorList>
            <person name="Xiao B."/>
            <person name="Sun L."/>
            <person name="Xiao L."/>
            <person name="Lian B."/>
        </authorList>
    </citation>
    <scope>NUCLEOTIDE SEQUENCE [LARGE SCALE GENOMIC DNA]</scope>
    <source>
        <strain evidence="2 3">K02</strain>
    </source>
</reference>
<accession>I0BCH7</accession>
<dbReference type="AlphaFoldDB" id="I0BCH7"/>
<dbReference type="OrthoDB" id="2680035at2"/>
<feature type="transmembrane region" description="Helical" evidence="1">
    <location>
        <begin position="47"/>
        <end position="65"/>
    </location>
</feature>
<sequence length="101" mass="10959">MEPKRSGAAAGVLSFLFALLASSHHWIHMGVLMLMGGSANLMSTVTGVRRWMIAATLVTAGFSLYRLLKHPCRKRSTLWITLGSIVLSLGFAGATLLRMGW</sequence>
<dbReference type="HOGENOM" id="CLU_2288744_0_0_9"/>
<keyword evidence="1" id="KW-1133">Transmembrane helix</keyword>
<evidence type="ECO:0000313" key="2">
    <source>
        <dbReference type="EMBL" id="AFH60074.2"/>
    </source>
</evidence>
<evidence type="ECO:0000313" key="3">
    <source>
        <dbReference type="Proteomes" id="UP000007392"/>
    </source>
</evidence>
<dbReference type="KEGG" id="pmw:B2K_04945"/>
<proteinExistence type="predicted"/>
<name>I0BCH7_9BACL</name>
<protein>
    <submittedName>
        <fullName evidence="2">Uncharacterized protein</fullName>
    </submittedName>
</protein>
<organism evidence="2 3">
    <name type="scientific">Paenibacillus mucilaginosus K02</name>
    <dbReference type="NCBI Taxonomy" id="997761"/>
    <lineage>
        <taxon>Bacteria</taxon>
        <taxon>Bacillati</taxon>
        <taxon>Bacillota</taxon>
        <taxon>Bacilli</taxon>
        <taxon>Bacillales</taxon>
        <taxon>Paenibacillaceae</taxon>
        <taxon>Paenibacillus</taxon>
    </lineage>
</organism>
<dbReference type="Proteomes" id="UP000007392">
    <property type="component" value="Chromosome"/>
</dbReference>
<keyword evidence="1" id="KW-0812">Transmembrane</keyword>
<gene>
    <name evidence="2" type="ORF">B2K_04945</name>
</gene>
<evidence type="ECO:0000256" key="1">
    <source>
        <dbReference type="SAM" id="Phobius"/>
    </source>
</evidence>
<keyword evidence="1" id="KW-0472">Membrane</keyword>